<protein>
    <submittedName>
        <fullName evidence="2">Uncharacterized protein</fullName>
    </submittedName>
</protein>
<feature type="compositionally biased region" description="Basic residues" evidence="1">
    <location>
        <begin position="184"/>
        <end position="194"/>
    </location>
</feature>
<feature type="region of interest" description="Disordered" evidence="1">
    <location>
        <begin position="179"/>
        <end position="204"/>
    </location>
</feature>
<dbReference type="EMBL" id="CGCX01000765">
    <property type="protein sequence ID" value="CFR83095.1"/>
    <property type="molecule type" value="Genomic_DNA"/>
</dbReference>
<evidence type="ECO:0000313" key="3">
    <source>
        <dbReference type="Proteomes" id="UP000046680"/>
    </source>
</evidence>
<name>A0A654U120_MYCTX</name>
<dbReference type="Proteomes" id="UP000046680">
    <property type="component" value="Unassembled WGS sequence"/>
</dbReference>
<organism evidence="2 3">
    <name type="scientific">Mycobacterium tuberculosis</name>
    <dbReference type="NCBI Taxonomy" id="1773"/>
    <lineage>
        <taxon>Bacteria</taxon>
        <taxon>Bacillati</taxon>
        <taxon>Actinomycetota</taxon>
        <taxon>Actinomycetes</taxon>
        <taxon>Mycobacteriales</taxon>
        <taxon>Mycobacteriaceae</taxon>
        <taxon>Mycobacterium</taxon>
        <taxon>Mycobacterium tuberculosis complex</taxon>
    </lineage>
</organism>
<proteinExistence type="predicted"/>
<sequence>MPFECLLPVHIPAIIELTSVLVGPFLEYVVWRVGGAGRVVQHPRLGGILGPHGVQPLDSLVGEVVGEIVGTAVFPRTLGYAYDGVVLTDDRVVLTRGAAREAPEMVESPTQRPVVERPRGSLDIVRGQMPLAESASHITVVAQNTRQRCATAWPDRRIPRVRAGELADRPEAHPVMVTPGQQRRTGRRAHRGHMKTVVDQPILG</sequence>
<evidence type="ECO:0000313" key="2">
    <source>
        <dbReference type="EMBL" id="CFR83095.1"/>
    </source>
</evidence>
<evidence type="ECO:0000256" key="1">
    <source>
        <dbReference type="SAM" id="MobiDB-lite"/>
    </source>
</evidence>
<gene>
    <name evidence="2" type="ORF">ERS007657_02123</name>
</gene>
<dbReference type="AlphaFoldDB" id="A0A654U120"/>
<accession>A0A654U120</accession>
<reference evidence="2 3" key="1">
    <citation type="submission" date="2015-03" db="EMBL/GenBank/DDBJ databases">
        <authorList>
            <consortium name="Pathogen Informatics"/>
        </authorList>
    </citation>
    <scope>NUCLEOTIDE SEQUENCE [LARGE SCALE GENOMIC DNA]</scope>
    <source>
        <strain evidence="2 3">C09601061</strain>
    </source>
</reference>